<proteinExistence type="predicted"/>
<sequence length="335" mass="36470">MPALLWCFVGIACLLLTQSVRSQSGRNVKKSSDAKAKQGPAPSRSAAPIRSTVSEQDLGDEIIKIASRLVPIPASVTDEAGRPLTNLGLQDFELQIDGQVKPISELMRSESPVRMAVLFDNSASITATREFEKRAAIRFFQRVIRPIDQAALFSISTTAELVQPLTNDVEKLVRAIESFGKPVGATALLDGLAQAATYLRPQQGRRVIVIISDGADTISDTSFESALSQVIAADCQVYAVQTGGSDNPNLRDLVAERRLQELAEQTGGMVYVPSSTEDLDRAFAQIAADLAQQYVLSYYATDDPQDGRFRRISLLVKTHPGARVRTRRGYYSPKG</sequence>
<gene>
    <name evidence="3" type="ORF">PYK22_02106</name>
</gene>
<dbReference type="CDD" id="cd00198">
    <property type="entry name" value="vWFA"/>
    <property type="match status" value="1"/>
</dbReference>
<evidence type="ECO:0000256" key="1">
    <source>
        <dbReference type="SAM" id="MobiDB-lite"/>
    </source>
</evidence>
<reference evidence="3 4" key="1">
    <citation type="submission" date="2013-12" db="EMBL/GenBank/DDBJ databases">
        <authorList>
            <person name="Stott M."/>
        </authorList>
    </citation>
    <scope>NUCLEOTIDE SEQUENCE [LARGE SCALE GENOMIC DNA]</scope>
    <source>
        <strain evidence="3 4">K22</strain>
    </source>
</reference>
<dbReference type="Proteomes" id="UP000031518">
    <property type="component" value="Unassembled WGS sequence"/>
</dbReference>
<dbReference type="InterPro" id="IPR002035">
    <property type="entry name" value="VWF_A"/>
</dbReference>
<dbReference type="Gene3D" id="3.40.50.410">
    <property type="entry name" value="von Willebrand factor, type A domain"/>
    <property type="match status" value="1"/>
</dbReference>
<dbReference type="InterPro" id="IPR036465">
    <property type="entry name" value="vWFA_dom_sf"/>
</dbReference>
<accession>A0A0B6X164</accession>
<feature type="region of interest" description="Disordered" evidence="1">
    <location>
        <begin position="26"/>
        <end position="53"/>
    </location>
</feature>
<dbReference type="AlphaFoldDB" id="A0A0B6X164"/>
<dbReference type="Pfam" id="PF13519">
    <property type="entry name" value="VWA_2"/>
    <property type="match status" value="1"/>
</dbReference>
<dbReference type="NCBIfam" id="TIGR03436">
    <property type="entry name" value="acidobact_VWFA"/>
    <property type="match status" value="1"/>
</dbReference>
<dbReference type="PROSITE" id="PS50234">
    <property type="entry name" value="VWFA"/>
    <property type="match status" value="1"/>
</dbReference>
<protein>
    <submittedName>
        <fullName evidence="3">Mg-chelatase subunit ChlD</fullName>
    </submittedName>
</protein>
<evidence type="ECO:0000313" key="4">
    <source>
        <dbReference type="Proteomes" id="UP000031518"/>
    </source>
</evidence>
<dbReference type="EMBL" id="CBXV010000007">
    <property type="protein sequence ID" value="CDM66095.1"/>
    <property type="molecule type" value="Genomic_DNA"/>
</dbReference>
<reference evidence="3 4" key="2">
    <citation type="submission" date="2015-01" db="EMBL/GenBank/DDBJ databases">
        <title>Complete genome sequence of Pyrinomonas methylaliphatogenes type strain K22T.</title>
        <authorList>
            <person name="Lee K.C.Y."/>
            <person name="Power J.F."/>
            <person name="Dunfield P.F."/>
            <person name="Morgan X.C."/>
            <person name="Huttenhower C."/>
            <person name="Stott M.B."/>
        </authorList>
    </citation>
    <scope>NUCLEOTIDE SEQUENCE [LARGE SCALE GENOMIC DNA]</scope>
    <source>
        <strain evidence="3 4">K22</strain>
    </source>
</reference>
<feature type="domain" description="VWFA" evidence="2">
    <location>
        <begin position="114"/>
        <end position="286"/>
    </location>
</feature>
<dbReference type="STRING" id="454194.PYK22_02106"/>
<dbReference type="SUPFAM" id="SSF53300">
    <property type="entry name" value="vWA-like"/>
    <property type="match status" value="1"/>
</dbReference>
<dbReference type="InterPro" id="IPR017802">
    <property type="entry name" value="VWFA-rel_acidobac-type"/>
</dbReference>
<name>A0A0B6X164_9BACT</name>
<dbReference type="SMART" id="SM00327">
    <property type="entry name" value="VWA"/>
    <property type="match status" value="1"/>
</dbReference>
<organism evidence="3 4">
    <name type="scientific">Pyrinomonas methylaliphatogenes</name>
    <dbReference type="NCBI Taxonomy" id="454194"/>
    <lineage>
        <taxon>Bacteria</taxon>
        <taxon>Pseudomonadati</taxon>
        <taxon>Acidobacteriota</taxon>
        <taxon>Blastocatellia</taxon>
        <taxon>Blastocatellales</taxon>
        <taxon>Pyrinomonadaceae</taxon>
        <taxon>Pyrinomonas</taxon>
    </lineage>
</organism>
<keyword evidence="4" id="KW-1185">Reference proteome</keyword>
<evidence type="ECO:0000313" key="3">
    <source>
        <dbReference type="EMBL" id="CDM66095.1"/>
    </source>
</evidence>
<evidence type="ECO:0000259" key="2">
    <source>
        <dbReference type="PROSITE" id="PS50234"/>
    </source>
</evidence>